<reference evidence="7 8" key="1">
    <citation type="submission" date="2018-01" db="EMBL/GenBank/DDBJ databases">
        <title>Whole genome sequence of Melissococcus plutonius DAT561.</title>
        <authorList>
            <person name="Okumura K."/>
            <person name="Takamatsu D."/>
            <person name="Okura M."/>
        </authorList>
    </citation>
    <scope>NUCLEOTIDE SEQUENCE [LARGE SCALE GENOMIC DNA]</scope>
    <source>
        <strain evidence="7 8">DAT561</strain>
    </source>
</reference>
<dbReference type="InterPro" id="IPR053149">
    <property type="entry name" value="TPK"/>
</dbReference>
<dbReference type="Gene3D" id="3.40.50.10240">
    <property type="entry name" value="Thiamin pyrophosphokinase, catalytic domain"/>
    <property type="match status" value="1"/>
</dbReference>
<dbReference type="NCBIfam" id="TIGR01378">
    <property type="entry name" value="thi_PPkinase"/>
    <property type="match status" value="1"/>
</dbReference>
<accession>A0A2Z5Y0T6</accession>
<dbReference type="OMA" id="ITYCPEG"/>
<dbReference type="GeneID" id="57042793"/>
<dbReference type="Pfam" id="PF04265">
    <property type="entry name" value="TPK_B1_binding"/>
    <property type="match status" value="1"/>
</dbReference>
<evidence type="ECO:0000259" key="6">
    <source>
        <dbReference type="SMART" id="SM00983"/>
    </source>
</evidence>
<sequence length="212" mass="23954">MRTLIVTGVFSTCLSSLSQKDFDYIVGVDRGNVYLLEQGWPIDLAVGDFDSATEIEVNQIKQQAKEMLVAQAEKDDTDTQLALERVFKKFPETQVFIIGATGGRVDHFLANLWMPLETRFKPYAEQIKIQDNQNSISYYLPGNHTVYKEADKNYLAYCCLTPVKELTLSESKYTLKNQEVEIPTSYASNEFINEKASFSFASGMVAVIQSKD</sequence>
<dbReference type="GO" id="GO:0030975">
    <property type="term" value="F:thiamine binding"/>
    <property type="evidence" value="ECO:0007669"/>
    <property type="project" value="InterPro"/>
</dbReference>
<gene>
    <name evidence="7" type="ORF">DAT561_0231</name>
</gene>
<keyword evidence="1 7" id="KW-0808">Transferase</keyword>
<protein>
    <recommendedName>
        <fullName evidence="5">Thiamine diphosphokinase</fullName>
        <ecNumber evidence="5">2.7.6.2</ecNumber>
    </recommendedName>
</protein>
<dbReference type="InterPro" id="IPR006282">
    <property type="entry name" value="Thi_PPkinase"/>
</dbReference>
<keyword evidence="4" id="KW-0067">ATP-binding</keyword>
<dbReference type="GO" id="GO:0004788">
    <property type="term" value="F:thiamine diphosphokinase activity"/>
    <property type="evidence" value="ECO:0007669"/>
    <property type="project" value="UniProtKB-UniRule"/>
</dbReference>
<name>A0A2Z5Y0T6_9ENTE</name>
<evidence type="ECO:0000256" key="2">
    <source>
        <dbReference type="ARBA" id="ARBA00022741"/>
    </source>
</evidence>
<dbReference type="EC" id="2.7.6.2" evidence="5"/>
<dbReference type="GO" id="GO:0005524">
    <property type="term" value="F:ATP binding"/>
    <property type="evidence" value="ECO:0007669"/>
    <property type="project" value="UniProtKB-KW"/>
</dbReference>
<dbReference type="InterPro" id="IPR007371">
    <property type="entry name" value="TPK_catalytic"/>
</dbReference>
<proteinExistence type="predicted"/>
<evidence type="ECO:0000256" key="3">
    <source>
        <dbReference type="ARBA" id="ARBA00022777"/>
    </source>
</evidence>
<keyword evidence="3 7" id="KW-0418">Kinase</keyword>
<dbReference type="InterPro" id="IPR007373">
    <property type="entry name" value="Thiamin_PyroPKinase_B1-bd"/>
</dbReference>
<dbReference type="PANTHER" id="PTHR41299">
    <property type="entry name" value="THIAMINE PYROPHOSPHOKINASE"/>
    <property type="match status" value="1"/>
</dbReference>
<evidence type="ECO:0000256" key="5">
    <source>
        <dbReference type="NCBIfam" id="TIGR01378"/>
    </source>
</evidence>
<dbReference type="InterPro" id="IPR036759">
    <property type="entry name" value="TPK_catalytic_sf"/>
</dbReference>
<dbReference type="PANTHER" id="PTHR41299:SF1">
    <property type="entry name" value="THIAMINE PYROPHOSPHOKINASE"/>
    <property type="match status" value="1"/>
</dbReference>
<evidence type="ECO:0000313" key="7">
    <source>
        <dbReference type="EMBL" id="BBC60399.1"/>
    </source>
</evidence>
<dbReference type="CDD" id="cd07995">
    <property type="entry name" value="TPK"/>
    <property type="match status" value="1"/>
</dbReference>
<dbReference type="SUPFAM" id="SSF63999">
    <property type="entry name" value="Thiamin pyrophosphokinase, catalytic domain"/>
    <property type="match status" value="1"/>
</dbReference>
<feature type="domain" description="Thiamin pyrophosphokinase thiamin-binding" evidence="6">
    <location>
        <begin position="142"/>
        <end position="206"/>
    </location>
</feature>
<organism evidence="7 8">
    <name type="scientific">Melissococcus plutonius</name>
    <dbReference type="NCBI Taxonomy" id="33970"/>
    <lineage>
        <taxon>Bacteria</taxon>
        <taxon>Bacillati</taxon>
        <taxon>Bacillota</taxon>
        <taxon>Bacilli</taxon>
        <taxon>Lactobacillales</taxon>
        <taxon>Enterococcaceae</taxon>
        <taxon>Melissococcus</taxon>
    </lineage>
</organism>
<keyword evidence="2" id="KW-0547">Nucleotide-binding</keyword>
<dbReference type="RefSeq" id="WP_013773188.1">
    <property type="nucleotide sequence ID" value="NZ_AP018492.1"/>
</dbReference>
<dbReference type="AlphaFoldDB" id="A0A2Z5Y0T6"/>
<evidence type="ECO:0000256" key="1">
    <source>
        <dbReference type="ARBA" id="ARBA00022679"/>
    </source>
</evidence>
<dbReference type="GO" id="GO:0006772">
    <property type="term" value="P:thiamine metabolic process"/>
    <property type="evidence" value="ECO:0007669"/>
    <property type="project" value="UniProtKB-UniRule"/>
</dbReference>
<dbReference type="Pfam" id="PF04263">
    <property type="entry name" value="TPK_catalytic"/>
    <property type="match status" value="1"/>
</dbReference>
<dbReference type="Proteomes" id="UP000269226">
    <property type="component" value="Chromosome"/>
</dbReference>
<dbReference type="EMBL" id="AP018492">
    <property type="protein sequence ID" value="BBC60399.1"/>
    <property type="molecule type" value="Genomic_DNA"/>
</dbReference>
<evidence type="ECO:0000256" key="4">
    <source>
        <dbReference type="ARBA" id="ARBA00022840"/>
    </source>
</evidence>
<dbReference type="GO" id="GO:0009229">
    <property type="term" value="P:thiamine diphosphate biosynthetic process"/>
    <property type="evidence" value="ECO:0007669"/>
    <property type="project" value="InterPro"/>
</dbReference>
<evidence type="ECO:0000313" key="8">
    <source>
        <dbReference type="Proteomes" id="UP000269226"/>
    </source>
</evidence>
<dbReference type="GO" id="GO:0016301">
    <property type="term" value="F:kinase activity"/>
    <property type="evidence" value="ECO:0007669"/>
    <property type="project" value="UniProtKB-KW"/>
</dbReference>
<dbReference type="SMART" id="SM00983">
    <property type="entry name" value="TPK_B1_binding"/>
    <property type="match status" value="1"/>
</dbReference>